<dbReference type="InterPro" id="IPR046452">
    <property type="entry name" value="HgmA_N"/>
</dbReference>
<dbReference type="GO" id="GO:0005737">
    <property type="term" value="C:cytoplasm"/>
    <property type="evidence" value="ECO:0007669"/>
    <property type="project" value="TreeGrafter"/>
</dbReference>
<dbReference type="GO" id="GO:0006559">
    <property type="term" value="P:L-phenylalanine catabolic process"/>
    <property type="evidence" value="ECO:0007669"/>
    <property type="project" value="UniProtKB-UniRule"/>
</dbReference>
<evidence type="ECO:0000256" key="11">
    <source>
        <dbReference type="PIRSR" id="PIRSR605708-2"/>
    </source>
</evidence>
<dbReference type="CDD" id="cd07000">
    <property type="entry name" value="cupin_HGO_N"/>
    <property type="match status" value="1"/>
</dbReference>
<keyword evidence="8" id="KW-0585">Phenylalanine catabolism</keyword>
<organism evidence="14 15">
    <name type="scientific">Legionella busanensis</name>
    <dbReference type="NCBI Taxonomy" id="190655"/>
    <lineage>
        <taxon>Bacteria</taxon>
        <taxon>Pseudomonadati</taxon>
        <taxon>Pseudomonadota</taxon>
        <taxon>Gammaproteobacteria</taxon>
        <taxon>Legionellales</taxon>
        <taxon>Legionellaceae</taxon>
        <taxon>Legionella</taxon>
    </lineage>
</organism>
<keyword evidence="5 14" id="KW-0223">Dioxygenase</keyword>
<dbReference type="EC" id="1.13.11.5" evidence="9"/>
<evidence type="ECO:0000256" key="5">
    <source>
        <dbReference type="ARBA" id="ARBA00022964"/>
    </source>
</evidence>
<evidence type="ECO:0000256" key="10">
    <source>
        <dbReference type="PIRSR" id="PIRSR605708-1"/>
    </source>
</evidence>
<evidence type="ECO:0000313" key="15">
    <source>
        <dbReference type="Proteomes" id="UP000254794"/>
    </source>
</evidence>
<name>A0A378JLK9_9GAMM</name>
<dbReference type="Pfam" id="PF04209">
    <property type="entry name" value="HgmA_C"/>
    <property type="match status" value="1"/>
</dbReference>
<reference evidence="14 15" key="1">
    <citation type="submission" date="2018-06" db="EMBL/GenBank/DDBJ databases">
        <authorList>
            <consortium name="Pathogen Informatics"/>
            <person name="Doyle S."/>
        </authorList>
    </citation>
    <scope>NUCLEOTIDE SEQUENCE [LARGE SCALE GENOMIC DNA]</scope>
    <source>
        <strain evidence="14 15">NCTC13316</strain>
    </source>
</reference>
<dbReference type="AlphaFoldDB" id="A0A378JLK9"/>
<feature type="binding site" evidence="11">
    <location>
        <position position="371"/>
    </location>
    <ligand>
        <name>Fe cation</name>
        <dbReference type="ChEBI" id="CHEBI:24875"/>
    </ligand>
</feature>
<feature type="binding site" evidence="11">
    <location>
        <position position="371"/>
    </location>
    <ligand>
        <name>homogentisate</name>
        <dbReference type="ChEBI" id="CHEBI:16169"/>
    </ligand>
</feature>
<keyword evidence="6 14" id="KW-0560">Oxidoreductase</keyword>
<dbReference type="Gene3D" id="2.60.120.10">
    <property type="entry name" value="Jelly Rolls"/>
    <property type="match status" value="1"/>
</dbReference>
<evidence type="ECO:0000256" key="2">
    <source>
        <dbReference type="ARBA" id="ARBA00007757"/>
    </source>
</evidence>
<gene>
    <name evidence="14" type="primary">hmgA</name>
    <name evidence="14" type="ORF">NCTC13316_01727</name>
</gene>
<evidence type="ECO:0000259" key="12">
    <source>
        <dbReference type="Pfam" id="PF04209"/>
    </source>
</evidence>
<dbReference type="InterPro" id="IPR011051">
    <property type="entry name" value="RmlC_Cupin_sf"/>
</dbReference>
<dbReference type="PANTHER" id="PTHR11056:SF0">
    <property type="entry name" value="HOMOGENTISATE 1,2-DIOXYGENASE"/>
    <property type="match status" value="1"/>
</dbReference>
<keyword evidence="7 11" id="KW-0408">Iron</keyword>
<feature type="domain" description="Homogentisate 1,2-dioxygenase N-terminal" evidence="13">
    <location>
        <begin position="22"/>
        <end position="279"/>
    </location>
</feature>
<dbReference type="OrthoDB" id="9811253at2"/>
<evidence type="ECO:0000256" key="6">
    <source>
        <dbReference type="ARBA" id="ARBA00023002"/>
    </source>
</evidence>
<accession>A0A378JLK9</accession>
<dbReference type="PANTHER" id="PTHR11056">
    <property type="entry name" value="HOMOGENTISATE 1,2-DIOXYGENASE"/>
    <property type="match status" value="1"/>
</dbReference>
<dbReference type="InterPro" id="IPR005708">
    <property type="entry name" value="Homogentis_dOase"/>
</dbReference>
<dbReference type="InterPro" id="IPR046451">
    <property type="entry name" value="HgmA_C"/>
</dbReference>
<dbReference type="GO" id="GO:0006572">
    <property type="term" value="P:L-tyrosine catabolic process"/>
    <property type="evidence" value="ECO:0007669"/>
    <property type="project" value="UniProtKB-UniRule"/>
</dbReference>
<dbReference type="InterPro" id="IPR014710">
    <property type="entry name" value="RmlC-like_jellyroll"/>
</dbReference>
<protein>
    <recommendedName>
        <fullName evidence="9">Homogentisate 1,2-dioxygenase</fullName>
        <ecNumber evidence="9">1.13.11.5</ecNumber>
    </recommendedName>
</protein>
<sequence>MQLLANYENTINCNYYKEKGVLAGFGNYHQTEAIAGALPQNQNSPQQCAYGLYAEQLSGSAFTRPRHLNLHSWLYRTAPSVTQGDYSYHHEAALKFIALQPPNPYRWSPLPMPATEVDFVDGLFFIAGNQLVNTYIYQCNQSMSDRYFSNYDGEILFVPYQGNMVLFTEFGRLEIGPGQIAVIPRGVKFKVELKDDLACGYLAENLTHPLTLPSLGVIGSNGLANPRHFLYPVAAFEDLNQPVVLICKADHHFWLCRGNYSPLNVVAWHGNYAPYSYDLSLFNTINTVSFDHPDPSIFTVLTSESSSSGIANLDFVIFPPRWMVAEHTFRPPYFHRNIMSELMGLIKGEYDAKKEGFLPGGISIHNCMTAHGPDSQTYKTMVNEEQKPTRYDNTLAFMFETSQPWLISEKAYMHPARQEDYSSCWRGLDIVRL</sequence>
<feature type="domain" description="Homogentisate 1,2-dioxygenase C-terminal" evidence="12">
    <location>
        <begin position="281"/>
        <end position="429"/>
    </location>
</feature>
<dbReference type="Proteomes" id="UP000254794">
    <property type="component" value="Unassembled WGS sequence"/>
</dbReference>
<dbReference type="FunFam" id="2.60.120.10:FF:000034">
    <property type="entry name" value="Homogentisate 1,2-dioxygenase"/>
    <property type="match status" value="1"/>
</dbReference>
<evidence type="ECO:0000256" key="7">
    <source>
        <dbReference type="ARBA" id="ARBA00023004"/>
    </source>
</evidence>
<dbReference type="GO" id="GO:0004411">
    <property type="term" value="F:homogentisate 1,2-dioxygenase activity"/>
    <property type="evidence" value="ECO:0007669"/>
    <property type="project" value="UniProtKB-UniRule"/>
</dbReference>
<evidence type="ECO:0000256" key="8">
    <source>
        <dbReference type="ARBA" id="ARBA00023232"/>
    </source>
</evidence>
<feature type="binding site" evidence="11">
    <location>
        <position position="341"/>
    </location>
    <ligand>
        <name>Fe cation</name>
        <dbReference type="ChEBI" id="CHEBI:24875"/>
    </ligand>
</feature>
<comment type="similarity">
    <text evidence="2">Belongs to the homogentisate dioxygenase family.</text>
</comment>
<dbReference type="SUPFAM" id="SSF51182">
    <property type="entry name" value="RmlC-like cupins"/>
    <property type="match status" value="1"/>
</dbReference>
<evidence type="ECO:0000313" key="14">
    <source>
        <dbReference type="EMBL" id="STX51631.1"/>
    </source>
</evidence>
<proteinExistence type="inferred from homology"/>
<keyword evidence="3 11" id="KW-0479">Metal-binding</keyword>
<feature type="active site" description="Proton acceptor" evidence="10">
    <location>
        <position position="292"/>
    </location>
</feature>
<evidence type="ECO:0000256" key="3">
    <source>
        <dbReference type="ARBA" id="ARBA00022723"/>
    </source>
</evidence>
<dbReference type="NCBIfam" id="TIGR01015">
    <property type="entry name" value="hmgA"/>
    <property type="match status" value="1"/>
</dbReference>
<feature type="binding site" evidence="11">
    <location>
        <position position="350"/>
    </location>
    <ligand>
        <name>homogentisate</name>
        <dbReference type="ChEBI" id="CHEBI:16169"/>
    </ligand>
</feature>
<keyword evidence="15" id="KW-1185">Reference proteome</keyword>
<comment type="cofactor">
    <cofactor evidence="1 11">
        <name>Fe cation</name>
        <dbReference type="ChEBI" id="CHEBI:24875"/>
    </cofactor>
</comment>
<feature type="binding site" evidence="11">
    <location>
        <position position="335"/>
    </location>
    <ligand>
        <name>Fe cation</name>
        <dbReference type="ChEBI" id="CHEBI:24875"/>
    </ligand>
</feature>
<dbReference type="EMBL" id="UGOD01000001">
    <property type="protein sequence ID" value="STX51631.1"/>
    <property type="molecule type" value="Genomic_DNA"/>
</dbReference>
<evidence type="ECO:0000259" key="13">
    <source>
        <dbReference type="Pfam" id="PF20510"/>
    </source>
</evidence>
<dbReference type="Pfam" id="PF20510">
    <property type="entry name" value="HgmA_N"/>
    <property type="match status" value="1"/>
</dbReference>
<evidence type="ECO:0000256" key="9">
    <source>
        <dbReference type="NCBIfam" id="TIGR01015"/>
    </source>
</evidence>
<evidence type="ECO:0000256" key="1">
    <source>
        <dbReference type="ARBA" id="ARBA00001962"/>
    </source>
</evidence>
<evidence type="ECO:0000256" key="4">
    <source>
        <dbReference type="ARBA" id="ARBA00022878"/>
    </source>
</evidence>
<keyword evidence="4" id="KW-0828">Tyrosine catabolism</keyword>
<dbReference type="GO" id="GO:0046872">
    <property type="term" value="F:metal ion binding"/>
    <property type="evidence" value="ECO:0007669"/>
    <property type="project" value="UniProtKB-KW"/>
</dbReference>